<dbReference type="GO" id="GO:0016757">
    <property type="term" value="F:glycosyltransferase activity"/>
    <property type="evidence" value="ECO:0007669"/>
    <property type="project" value="InterPro"/>
</dbReference>
<dbReference type="Proteomes" id="UP000591735">
    <property type="component" value="Unassembled WGS sequence"/>
</dbReference>
<protein>
    <submittedName>
        <fullName evidence="3">Glycosyltransferase involved in cell wall biosynthesis</fullName>
    </submittedName>
</protein>
<dbReference type="Gene3D" id="3.40.50.2000">
    <property type="entry name" value="Glycogen Phosphorylase B"/>
    <property type="match status" value="2"/>
</dbReference>
<dbReference type="InterPro" id="IPR028098">
    <property type="entry name" value="Glyco_trans_4-like_N"/>
</dbReference>
<proteinExistence type="predicted"/>
<accession>A0A840UBQ8</accession>
<dbReference type="InterPro" id="IPR001296">
    <property type="entry name" value="Glyco_trans_1"/>
</dbReference>
<dbReference type="PANTHER" id="PTHR45947:SF3">
    <property type="entry name" value="SULFOQUINOVOSYL TRANSFERASE SQD2"/>
    <property type="match status" value="1"/>
</dbReference>
<keyword evidence="4" id="KW-1185">Reference proteome</keyword>
<dbReference type="InterPro" id="IPR050194">
    <property type="entry name" value="Glycosyltransferase_grp1"/>
</dbReference>
<dbReference type="SUPFAM" id="SSF53756">
    <property type="entry name" value="UDP-Glycosyltransferase/glycogen phosphorylase"/>
    <property type="match status" value="1"/>
</dbReference>
<keyword evidence="3" id="KW-0808">Transferase</keyword>
<evidence type="ECO:0000259" key="1">
    <source>
        <dbReference type="Pfam" id="PF00534"/>
    </source>
</evidence>
<evidence type="ECO:0000313" key="4">
    <source>
        <dbReference type="Proteomes" id="UP000591735"/>
    </source>
</evidence>
<dbReference type="EMBL" id="JACHFE010000002">
    <property type="protein sequence ID" value="MBB5320690.1"/>
    <property type="molecule type" value="Genomic_DNA"/>
</dbReference>
<reference evidence="3 4" key="1">
    <citation type="submission" date="2020-08" db="EMBL/GenBank/DDBJ databases">
        <title>Genomic Encyclopedia of Type Strains, Phase IV (KMG-IV): sequencing the most valuable type-strain genomes for metagenomic binning, comparative biology and taxonomic classification.</title>
        <authorList>
            <person name="Goeker M."/>
        </authorList>
    </citation>
    <scope>NUCLEOTIDE SEQUENCE [LARGE SCALE GENOMIC DNA]</scope>
    <source>
        <strain evidence="3 4">DSM 22359</strain>
    </source>
</reference>
<dbReference type="PANTHER" id="PTHR45947">
    <property type="entry name" value="SULFOQUINOVOSYL TRANSFERASE SQD2"/>
    <property type="match status" value="1"/>
</dbReference>
<dbReference type="AlphaFoldDB" id="A0A840UBQ8"/>
<gene>
    <name evidence="3" type="ORF">HNR38_001162</name>
</gene>
<sequence length="358" mass="40386">MGFGGTEQVIRQLIGNLAPDCFECEIACIDGGPGEIGQQLARDRGIVIHAKQRKPGFDKALVRWLHGIIRKGKFDVVHGHQYSPFLYAWLAHWMTGTRMVFTEHGRFHPDRHRKKARFINPFIARSSHALVAISEATREALAEYEYMPPSKIQVIYNGIEPPSRNPDRERQIRAELQLTPDDIVLGTVARLDPVKNQALLLTATRRLRDEGYPVRLLLVGDGPEREKLETQARELSLEKSVVFTGFQENPADYLGLMDVFLLPSFTEGTSMTLLEAMSLGVPVIASRVGGTPEIVEHEKTGFLFDSGDEDGLLKAVKTLLDDPEAKRQMTTSAWKRFQQRFSARQMADQYQSLYLVGR</sequence>
<dbReference type="RefSeq" id="WP_246362493.1">
    <property type="nucleotide sequence ID" value="NZ_JACHFE010000002.1"/>
</dbReference>
<dbReference type="Pfam" id="PF00534">
    <property type="entry name" value="Glycos_transf_1"/>
    <property type="match status" value="1"/>
</dbReference>
<evidence type="ECO:0000259" key="2">
    <source>
        <dbReference type="Pfam" id="PF13439"/>
    </source>
</evidence>
<feature type="domain" description="Glycosyltransferase subfamily 4-like N-terminal" evidence="2">
    <location>
        <begin position="3"/>
        <end position="160"/>
    </location>
</feature>
<organism evidence="3 4">
    <name type="scientific">Marinobacter oulmenensis</name>
    <dbReference type="NCBI Taxonomy" id="643747"/>
    <lineage>
        <taxon>Bacteria</taxon>
        <taxon>Pseudomonadati</taxon>
        <taxon>Pseudomonadota</taxon>
        <taxon>Gammaproteobacteria</taxon>
        <taxon>Pseudomonadales</taxon>
        <taxon>Marinobacteraceae</taxon>
        <taxon>Marinobacter</taxon>
    </lineage>
</organism>
<name>A0A840UBQ8_9GAMM</name>
<comment type="caution">
    <text evidence="3">The sequence shown here is derived from an EMBL/GenBank/DDBJ whole genome shotgun (WGS) entry which is preliminary data.</text>
</comment>
<feature type="domain" description="Glycosyl transferase family 1" evidence="1">
    <location>
        <begin position="170"/>
        <end position="333"/>
    </location>
</feature>
<dbReference type="Pfam" id="PF13439">
    <property type="entry name" value="Glyco_transf_4"/>
    <property type="match status" value="1"/>
</dbReference>
<evidence type="ECO:0000313" key="3">
    <source>
        <dbReference type="EMBL" id="MBB5320690.1"/>
    </source>
</evidence>